<dbReference type="HOGENOM" id="CLU_924081_0_0_0"/>
<proteinExistence type="predicted"/>
<feature type="transmembrane region" description="Helical" evidence="1">
    <location>
        <begin position="270"/>
        <end position="291"/>
    </location>
</feature>
<feature type="transmembrane region" description="Helical" evidence="1">
    <location>
        <begin position="80"/>
        <end position="102"/>
    </location>
</feature>
<feature type="transmembrane region" description="Helical" evidence="1">
    <location>
        <begin position="204"/>
        <end position="226"/>
    </location>
</feature>
<gene>
    <name evidence="2" type="ordered locus">Acid_7688</name>
</gene>
<keyword evidence="1" id="KW-0472">Membrane</keyword>
<evidence type="ECO:0000313" key="2">
    <source>
        <dbReference type="EMBL" id="ABJ88587.1"/>
    </source>
</evidence>
<dbReference type="OrthoDB" id="109524at2"/>
<keyword evidence="1" id="KW-1133">Transmembrane helix</keyword>
<feature type="transmembrane region" description="Helical" evidence="1">
    <location>
        <begin position="172"/>
        <end position="198"/>
    </location>
</feature>
<dbReference type="KEGG" id="sus:Acid_7688"/>
<evidence type="ECO:0000256" key="1">
    <source>
        <dbReference type="SAM" id="Phobius"/>
    </source>
</evidence>
<feature type="transmembrane region" description="Helical" evidence="1">
    <location>
        <begin position="135"/>
        <end position="160"/>
    </location>
</feature>
<dbReference type="EMBL" id="CP000473">
    <property type="protein sequence ID" value="ABJ88587.1"/>
    <property type="molecule type" value="Genomic_DNA"/>
</dbReference>
<dbReference type="STRING" id="234267.Acid_7688"/>
<keyword evidence="1" id="KW-0812">Transmembrane</keyword>
<dbReference type="AlphaFoldDB" id="Q01P33"/>
<name>Q01P33_SOLUE</name>
<accession>Q01P33</accession>
<reference evidence="2" key="1">
    <citation type="submission" date="2006-10" db="EMBL/GenBank/DDBJ databases">
        <title>Complete sequence of Solibacter usitatus Ellin6076.</title>
        <authorList>
            <consortium name="US DOE Joint Genome Institute"/>
            <person name="Copeland A."/>
            <person name="Lucas S."/>
            <person name="Lapidus A."/>
            <person name="Barry K."/>
            <person name="Detter J.C."/>
            <person name="Glavina del Rio T."/>
            <person name="Hammon N."/>
            <person name="Israni S."/>
            <person name="Dalin E."/>
            <person name="Tice H."/>
            <person name="Pitluck S."/>
            <person name="Thompson L.S."/>
            <person name="Brettin T."/>
            <person name="Bruce D."/>
            <person name="Han C."/>
            <person name="Tapia R."/>
            <person name="Gilna P."/>
            <person name="Schmutz J."/>
            <person name="Larimer F."/>
            <person name="Land M."/>
            <person name="Hauser L."/>
            <person name="Kyrpides N."/>
            <person name="Mikhailova N."/>
            <person name="Janssen P.H."/>
            <person name="Kuske C.R."/>
            <person name="Richardson P."/>
        </authorList>
    </citation>
    <scope>NUCLEOTIDE SEQUENCE</scope>
    <source>
        <strain evidence="2">Ellin6076</strain>
    </source>
</reference>
<dbReference type="InParanoid" id="Q01P33"/>
<feature type="transmembrane region" description="Helical" evidence="1">
    <location>
        <begin position="38"/>
        <end position="59"/>
    </location>
</feature>
<organism evidence="2">
    <name type="scientific">Solibacter usitatus (strain Ellin6076)</name>
    <dbReference type="NCBI Taxonomy" id="234267"/>
    <lineage>
        <taxon>Bacteria</taxon>
        <taxon>Pseudomonadati</taxon>
        <taxon>Acidobacteriota</taxon>
        <taxon>Terriglobia</taxon>
        <taxon>Bryobacterales</taxon>
        <taxon>Solibacteraceae</taxon>
        <taxon>Candidatus Solibacter</taxon>
    </lineage>
</organism>
<sequence length="301" mass="33755">MAVYKKTYRPYDGALTSSWTRFLVIPRFAFEDMRKSRFLTIFFLASFIYPLIAALFIYVKHNVSALNLLGVGNANTLISINTTFFLNFLGWQSMLALFLAAFTGPGQVSPDLANNALSLYLARPFSRVEYVLGKMWILIVLMSLMTWVPGLLLFFLEAYLQEGWSWMRDNSSLAWGIFLGSWVWILILALMALALSAWVKWKPAAGALMFGVFFVAAGFGAAINGVQRTKWGHLFNISALIGSVWVQLFGADPAVNNGGAFFRMPSDERLPLWCCWAALAGFCLVCLYMLARKIRGAEVVR</sequence>
<feature type="transmembrane region" description="Helical" evidence="1">
    <location>
        <begin position="233"/>
        <end position="250"/>
    </location>
</feature>
<protein>
    <submittedName>
        <fullName evidence="2">Uncharacterized protein</fullName>
    </submittedName>
</protein>
<dbReference type="eggNOG" id="COG1277">
    <property type="taxonomic scope" value="Bacteria"/>
</dbReference>